<reference evidence="1 2" key="1">
    <citation type="journal article" date="2016" name="Mol. Biol. Evol.">
        <title>Comparative Genomics of Early-Diverging Mushroom-Forming Fungi Provides Insights into the Origins of Lignocellulose Decay Capabilities.</title>
        <authorList>
            <person name="Nagy L.G."/>
            <person name="Riley R."/>
            <person name="Tritt A."/>
            <person name="Adam C."/>
            <person name="Daum C."/>
            <person name="Floudas D."/>
            <person name="Sun H."/>
            <person name="Yadav J.S."/>
            <person name="Pangilinan J."/>
            <person name="Larsson K.H."/>
            <person name="Matsuura K."/>
            <person name="Barry K."/>
            <person name="Labutti K."/>
            <person name="Kuo R."/>
            <person name="Ohm R.A."/>
            <person name="Bhattacharya S.S."/>
            <person name="Shirouzu T."/>
            <person name="Yoshinaga Y."/>
            <person name="Martin F.M."/>
            <person name="Grigoriev I.V."/>
            <person name="Hibbett D.S."/>
        </authorList>
    </citation>
    <scope>NUCLEOTIDE SEQUENCE [LARGE SCALE GENOMIC DNA]</scope>
    <source>
        <strain evidence="1 2">CBS 109695</strain>
    </source>
</reference>
<sequence>MHVRFLDECGNAWELSGREQASRSNIVRLSPEADESIGNVALRDARSYRGDGNCADGVGSTVVAAARQLRALPRVLPLALSGLQNFSEPARRPVWWLFYMSGIGWAALYNVSKWSPRNAAPPLLRVEERSPRPRANVGCGTKVEWGWGESVSLDVRRNTRFEAANDALLVTRAPGYPVVTATRGVLLVDLSGPWGWRRVTRGDVAAVALRGVFTPSNPFKRPTLAPPERATARGAFLGVKNQLMVRALREVALPRRPARLVALPPFSNLSSFRDPHNDS</sequence>
<gene>
    <name evidence="1" type="ORF">FIBSPDRAFT_886350</name>
</gene>
<name>A0A166R1V5_9AGAM</name>
<proteinExistence type="predicted"/>
<keyword evidence="2" id="KW-1185">Reference proteome</keyword>
<dbReference type="EMBL" id="KV417507">
    <property type="protein sequence ID" value="KZP27805.1"/>
    <property type="molecule type" value="Genomic_DNA"/>
</dbReference>
<dbReference type="Proteomes" id="UP000076532">
    <property type="component" value="Unassembled WGS sequence"/>
</dbReference>
<organism evidence="1 2">
    <name type="scientific">Athelia psychrophila</name>
    <dbReference type="NCBI Taxonomy" id="1759441"/>
    <lineage>
        <taxon>Eukaryota</taxon>
        <taxon>Fungi</taxon>
        <taxon>Dikarya</taxon>
        <taxon>Basidiomycota</taxon>
        <taxon>Agaricomycotina</taxon>
        <taxon>Agaricomycetes</taxon>
        <taxon>Agaricomycetidae</taxon>
        <taxon>Atheliales</taxon>
        <taxon>Atheliaceae</taxon>
        <taxon>Athelia</taxon>
    </lineage>
</organism>
<evidence type="ECO:0000313" key="1">
    <source>
        <dbReference type="EMBL" id="KZP27805.1"/>
    </source>
</evidence>
<evidence type="ECO:0000313" key="2">
    <source>
        <dbReference type="Proteomes" id="UP000076532"/>
    </source>
</evidence>
<accession>A0A166R1V5</accession>
<dbReference type="AlphaFoldDB" id="A0A166R1V5"/>
<protein>
    <submittedName>
        <fullName evidence="1">Uncharacterized protein</fullName>
    </submittedName>
</protein>